<reference evidence="1 2" key="1">
    <citation type="submission" date="2020-08" db="EMBL/GenBank/DDBJ databases">
        <authorList>
            <person name="Liu C."/>
            <person name="Sun Q."/>
        </authorList>
    </citation>
    <scope>NUCLEOTIDE SEQUENCE [LARGE SCALE GENOMIC DNA]</scope>
    <source>
        <strain evidence="1 2">L34</strain>
    </source>
</reference>
<keyword evidence="1" id="KW-0378">Hydrolase</keyword>
<dbReference type="GO" id="GO:0004519">
    <property type="term" value="F:endonuclease activity"/>
    <property type="evidence" value="ECO:0007669"/>
    <property type="project" value="UniProtKB-KW"/>
</dbReference>
<evidence type="ECO:0000313" key="2">
    <source>
        <dbReference type="Proteomes" id="UP000649075"/>
    </source>
</evidence>
<dbReference type="EMBL" id="JACRWH010000020">
    <property type="protein sequence ID" value="MBC6012339.1"/>
    <property type="molecule type" value="Genomic_DNA"/>
</dbReference>
<accession>A0ABR7KIH1</accession>
<dbReference type="RefSeq" id="WP_186999047.1">
    <property type="nucleotide sequence ID" value="NZ_JACRWH010000020.1"/>
</dbReference>
<name>A0ABR7KIH1_9FIRM</name>
<keyword evidence="2" id="KW-1185">Reference proteome</keyword>
<evidence type="ECO:0000313" key="1">
    <source>
        <dbReference type="EMBL" id="MBC6012339.1"/>
    </source>
</evidence>
<gene>
    <name evidence="1" type="ORF">H8911_06260</name>
</gene>
<organism evidence="1 2">
    <name type="scientific">Holdemanella hominis</name>
    <dbReference type="NCBI Taxonomy" id="2764327"/>
    <lineage>
        <taxon>Bacteria</taxon>
        <taxon>Bacillati</taxon>
        <taxon>Bacillota</taxon>
        <taxon>Erysipelotrichia</taxon>
        <taxon>Erysipelotrichales</taxon>
        <taxon>Erysipelotrichaceae</taxon>
        <taxon>Holdemanella</taxon>
    </lineage>
</organism>
<keyword evidence="1" id="KW-0540">Nuclease</keyword>
<keyword evidence="1" id="KW-0255">Endonuclease</keyword>
<dbReference type="InterPro" id="IPR018579">
    <property type="entry name" value="Restrct_endonuc_II_LlaJI"/>
</dbReference>
<comment type="caution">
    <text evidence="1">The sequence shown here is derived from an EMBL/GenBank/DDBJ whole genome shotgun (WGS) entry which is preliminary data.</text>
</comment>
<dbReference type="Pfam" id="PF09563">
    <property type="entry name" value="RE_LlaJI"/>
    <property type="match status" value="1"/>
</dbReference>
<dbReference type="Proteomes" id="UP000649075">
    <property type="component" value="Unassembled WGS sequence"/>
</dbReference>
<protein>
    <submittedName>
        <fullName evidence="1">LlaJI family restriction endonuclease</fullName>
    </submittedName>
</protein>
<proteinExistence type="predicted"/>
<sequence length="417" mass="49086">MIKQINVIPVEKSNDFVGIKFENNSVNLFVPQVFRQDENRKQDLLLFLKSLSIAKSSEKESVKTGKKVNNEVWPIDSYLWIIHDYLENGFYYNREKVYSKSNSGKIEWKKILKQVPIYSDGNIIYDKLITSKMTASNDIVAQTYKLCLKQSLERIGWIFNYNFYVEIQQLFSVNEMINSIKKGLNQTFDDIKKLRYNHLLKILNNSDGNNLISNAYSYGIENYYYVFETMIDKLFDGLKENEKKKYNPNGYWQLNNQKAKKASELRPDTILKRNGATYILDAKMYQYGVTHDVKDLPETQSIQKQITYGDHAYHNHKLHDTKVRNAFILPYNKKLEIFVEDPNTLKYNDGNLAYFGQAYTDWRDGDQQKDYEKVYAFGIDFNYLLRNYKTIDTDIINNLCTVIEERIKEQTDEGADN</sequence>